<organism evidence="2 3">
    <name type="scientific">Tanacetum coccineum</name>
    <dbReference type="NCBI Taxonomy" id="301880"/>
    <lineage>
        <taxon>Eukaryota</taxon>
        <taxon>Viridiplantae</taxon>
        <taxon>Streptophyta</taxon>
        <taxon>Embryophyta</taxon>
        <taxon>Tracheophyta</taxon>
        <taxon>Spermatophyta</taxon>
        <taxon>Magnoliopsida</taxon>
        <taxon>eudicotyledons</taxon>
        <taxon>Gunneridae</taxon>
        <taxon>Pentapetalae</taxon>
        <taxon>asterids</taxon>
        <taxon>campanulids</taxon>
        <taxon>Asterales</taxon>
        <taxon>Asteraceae</taxon>
        <taxon>Asteroideae</taxon>
        <taxon>Anthemideae</taxon>
        <taxon>Anthemidinae</taxon>
        <taxon>Tanacetum</taxon>
    </lineage>
</organism>
<dbReference type="InterPro" id="IPR036431">
    <property type="entry name" value="ARID_dom_sf"/>
</dbReference>
<reference evidence="2" key="2">
    <citation type="submission" date="2022-01" db="EMBL/GenBank/DDBJ databases">
        <authorList>
            <person name="Yamashiro T."/>
            <person name="Shiraishi A."/>
            <person name="Satake H."/>
            <person name="Nakayama K."/>
        </authorList>
    </citation>
    <scope>NUCLEOTIDE SEQUENCE</scope>
</reference>
<dbReference type="SUPFAM" id="SSF57756">
    <property type="entry name" value="Retrovirus zinc finger-like domains"/>
    <property type="match status" value="1"/>
</dbReference>
<comment type="caution">
    <text evidence="2">The sequence shown here is derived from an EMBL/GenBank/DDBJ whole genome shotgun (WGS) entry which is preliminary data.</text>
</comment>
<dbReference type="Pfam" id="PF01388">
    <property type="entry name" value="ARID"/>
    <property type="match status" value="1"/>
</dbReference>
<evidence type="ECO:0000313" key="2">
    <source>
        <dbReference type="EMBL" id="GJS52126.1"/>
    </source>
</evidence>
<dbReference type="PROSITE" id="PS51011">
    <property type="entry name" value="ARID"/>
    <property type="match status" value="1"/>
</dbReference>
<evidence type="ECO:0000259" key="1">
    <source>
        <dbReference type="PROSITE" id="PS51011"/>
    </source>
</evidence>
<protein>
    <submittedName>
        <fullName evidence="2">ARID DNA-binding domain-containing protein</fullName>
    </submittedName>
</protein>
<gene>
    <name evidence="2" type="ORF">Tco_0625488</name>
</gene>
<dbReference type="CDD" id="cd16100">
    <property type="entry name" value="ARID"/>
    <property type="match status" value="1"/>
</dbReference>
<feature type="domain" description="ARID" evidence="1">
    <location>
        <begin position="126"/>
        <end position="216"/>
    </location>
</feature>
<dbReference type="GO" id="GO:0003677">
    <property type="term" value="F:DNA binding"/>
    <property type="evidence" value="ECO:0007669"/>
    <property type="project" value="UniProtKB-KW"/>
</dbReference>
<reference evidence="2" key="1">
    <citation type="journal article" date="2022" name="Int. J. Mol. Sci.">
        <title>Draft Genome of Tanacetum Coccineum: Genomic Comparison of Closely Related Tanacetum-Family Plants.</title>
        <authorList>
            <person name="Yamashiro T."/>
            <person name="Shiraishi A."/>
            <person name="Nakayama K."/>
            <person name="Satake H."/>
        </authorList>
    </citation>
    <scope>NUCLEOTIDE SEQUENCE</scope>
</reference>
<dbReference type="InterPro" id="IPR036875">
    <property type="entry name" value="Znf_CCHC_sf"/>
</dbReference>
<dbReference type="Proteomes" id="UP001151760">
    <property type="component" value="Unassembled WGS sequence"/>
</dbReference>
<dbReference type="InterPro" id="IPR001606">
    <property type="entry name" value="ARID_dom"/>
</dbReference>
<dbReference type="Gene3D" id="1.10.150.60">
    <property type="entry name" value="ARID DNA-binding domain"/>
    <property type="match status" value="1"/>
</dbReference>
<sequence length="280" mass="32686">MNWRFARQDKSNLLQWYQSQWFKPWEKTTRNHSDDFAIRYSLKNGTAEIVPKSNRKRQLSDESKIMLKEKLKEIEAFNTSKLCAAFKRLNTKNATRKEKRARCFICKKRGHVLWKCPGQEEQHKGETSKATDDEELMYPSVHRQDVLGELPPVIGVIKVDLLGLYKFVDNLGGYMNVEFNNQWSEIAILLGLTQEDRDAIKEYYKEYIGMVKVYYEEAKRSRQVRPGIVVGLEAPQAFARTSAIVEDHEWTKMGSHKVDVKTEESNADWAYTTTDISDEF</sequence>
<dbReference type="EMBL" id="BQNB010008633">
    <property type="protein sequence ID" value="GJS52126.1"/>
    <property type="molecule type" value="Genomic_DNA"/>
</dbReference>
<proteinExistence type="predicted"/>
<name>A0ABQ4WGY3_9ASTR</name>
<dbReference type="SUPFAM" id="SSF46774">
    <property type="entry name" value="ARID-like"/>
    <property type="match status" value="1"/>
</dbReference>
<keyword evidence="2" id="KW-0238">DNA-binding</keyword>
<accession>A0ABQ4WGY3</accession>
<evidence type="ECO:0000313" key="3">
    <source>
        <dbReference type="Proteomes" id="UP001151760"/>
    </source>
</evidence>
<keyword evidence="3" id="KW-1185">Reference proteome</keyword>